<feature type="domain" description="Insecticide toxin TcdB middle/C-terminal" evidence="6">
    <location>
        <begin position="918"/>
        <end position="1055"/>
    </location>
</feature>
<proteinExistence type="predicted"/>
<reference evidence="9 10" key="1">
    <citation type="submission" date="2024-02" db="EMBL/GenBank/DDBJ databases">
        <title>Discinaceae phylogenomics.</title>
        <authorList>
            <person name="Dirks A.C."/>
            <person name="James T.Y."/>
        </authorList>
    </citation>
    <scope>NUCLEOTIDE SEQUENCE [LARGE SCALE GENOMIC DNA]</scope>
    <source>
        <strain evidence="9 10">ACD0624</strain>
    </source>
</reference>
<keyword evidence="3" id="KW-0677">Repeat</keyword>
<dbReference type="InterPro" id="IPR050708">
    <property type="entry name" value="T6SS_VgrG/RHS"/>
</dbReference>
<feature type="region of interest" description="Disordered" evidence="5">
    <location>
        <begin position="1"/>
        <end position="53"/>
    </location>
</feature>
<dbReference type="Pfam" id="PF25023">
    <property type="entry name" value="TEN_YD-shell"/>
    <property type="match status" value="1"/>
</dbReference>
<dbReference type="InterPro" id="IPR022044">
    <property type="entry name" value="TcdB_toxin_mid/C"/>
</dbReference>
<feature type="domain" description="Insecticide toxin TcdB middle/N-terminal" evidence="7">
    <location>
        <begin position="719"/>
        <end position="877"/>
    </location>
</feature>
<evidence type="ECO:0000256" key="4">
    <source>
        <dbReference type="ARBA" id="ARBA00023026"/>
    </source>
</evidence>
<feature type="domain" description="Teneurin-like YD-shell" evidence="8">
    <location>
        <begin position="2110"/>
        <end position="2186"/>
    </location>
</feature>
<dbReference type="Pfam" id="PF12255">
    <property type="entry name" value="TcdB_toxin_midC"/>
    <property type="match status" value="1"/>
</dbReference>
<evidence type="ECO:0000259" key="7">
    <source>
        <dbReference type="Pfam" id="PF12256"/>
    </source>
</evidence>
<evidence type="ECO:0000256" key="5">
    <source>
        <dbReference type="SAM" id="MobiDB-lite"/>
    </source>
</evidence>
<dbReference type="PRINTS" id="PR01341">
    <property type="entry name" value="SALSPVBPROT"/>
</dbReference>
<dbReference type="Proteomes" id="UP001447188">
    <property type="component" value="Unassembled WGS sequence"/>
</dbReference>
<dbReference type="SUPFAM" id="SSF69318">
    <property type="entry name" value="Integrin alpha N-terminal domain"/>
    <property type="match status" value="1"/>
</dbReference>
<gene>
    <name evidence="9" type="ORF">Q9L58_001641</name>
</gene>
<dbReference type="NCBIfam" id="TIGR03696">
    <property type="entry name" value="Rhs_assc_core"/>
    <property type="match status" value="1"/>
</dbReference>
<feature type="region of interest" description="Disordered" evidence="5">
    <location>
        <begin position="1304"/>
        <end position="1323"/>
    </location>
</feature>
<evidence type="ECO:0000259" key="6">
    <source>
        <dbReference type="Pfam" id="PF12255"/>
    </source>
</evidence>
<protein>
    <recommendedName>
        <fullName evidence="11">SpvB-domain-containing protein</fullName>
    </recommendedName>
</protein>
<dbReference type="InterPro" id="IPR022385">
    <property type="entry name" value="Rhs_assc_core"/>
</dbReference>
<comment type="caution">
    <text evidence="9">The sequence shown here is derived from an EMBL/GenBank/DDBJ whole genome shotgun (WGS) entry which is preliminary data.</text>
</comment>
<evidence type="ECO:0000256" key="2">
    <source>
        <dbReference type="ARBA" id="ARBA00022525"/>
    </source>
</evidence>
<dbReference type="InterPro" id="IPR003284">
    <property type="entry name" value="Sal_SpvB"/>
</dbReference>
<dbReference type="Pfam" id="PF12256">
    <property type="entry name" value="TcdB_toxin_midN"/>
    <property type="match status" value="1"/>
</dbReference>
<dbReference type="Pfam" id="PF03534">
    <property type="entry name" value="SpvB"/>
    <property type="match status" value="1"/>
</dbReference>
<dbReference type="PANTHER" id="PTHR32305">
    <property type="match status" value="1"/>
</dbReference>
<evidence type="ECO:0000313" key="9">
    <source>
        <dbReference type="EMBL" id="KAL0639414.1"/>
    </source>
</evidence>
<name>A0ABR3GU23_9PEZI</name>
<comment type="subcellular location">
    <subcellularLocation>
        <location evidence="1">Secreted</location>
    </subcellularLocation>
</comment>
<dbReference type="InterPro" id="IPR028994">
    <property type="entry name" value="Integrin_alpha_N"/>
</dbReference>
<keyword evidence="4" id="KW-0843">Virulence</keyword>
<evidence type="ECO:0000313" key="10">
    <source>
        <dbReference type="Proteomes" id="UP001447188"/>
    </source>
</evidence>
<feature type="compositionally biased region" description="Polar residues" evidence="5">
    <location>
        <begin position="22"/>
        <end position="34"/>
    </location>
</feature>
<evidence type="ECO:0000256" key="3">
    <source>
        <dbReference type="ARBA" id="ARBA00022737"/>
    </source>
</evidence>
<evidence type="ECO:0008006" key="11">
    <source>
        <dbReference type="Google" id="ProtNLM"/>
    </source>
</evidence>
<dbReference type="Gene3D" id="2.180.10.10">
    <property type="entry name" value="RHS repeat-associated core"/>
    <property type="match status" value="1"/>
</dbReference>
<accession>A0ABR3GU23</accession>
<dbReference type="InterPro" id="IPR056823">
    <property type="entry name" value="TEN-like_YD-shell"/>
</dbReference>
<dbReference type="EMBL" id="JBBBZM010000012">
    <property type="protein sequence ID" value="KAL0639414.1"/>
    <property type="molecule type" value="Genomic_DNA"/>
</dbReference>
<dbReference type="PANTHER" id="PTHR32305:SF15">
    <property type="entry name" value="PROTEIN RHSA-RELATED"/>
    <property type="match status" value="1"/>
</dbReference>
<evidence type="ECO:0000259" key="8">
    <source>
        <dbReference type="Pfam" id="PF25023"/>
    </source>
</evidence>
<dbReference type="InterPro" id="IPR022045">
    <property type="entry name" value="TcdB_toxin_mid/N"/>
</dbReference>
<feature type="region of interest" description="Disordered" evidence="5">
    <location>
        <begin position="2216"/>
        <end position="2235"/>
    </location>
</feature>
<feature type="compositionally biased region" description="Low complexity" evidence="5">
    <location>
        <begin position="35"/>
        <end position="47"/>
    </location>
</feature>
<keyword evidence="2" id="KW-0964">Secreted</keyword>
<keyword evidence="10" id="KW-1185">Reference proteome</keyword>
<sequence length="2416" mass="270446">MAPRDPNKLSFLPPPADHDHPQTSSSGLAAQSLITSSPSTSTSTADTGVGFHRSLPSVTLPASGGAIRKIDEKFEINPASGTCALTVPIPVSNARSPSATPSLSLGYNSGGGNGPFGLGWGMDHVPHITRKTDKGIPRYTDEFDTFIFSGSEDLVPRLTGGAKPAISEVVRGGYTVRQYLPRIEQGFSRIERFTNTNLSECDDVFWRVLTADNHCFIFGKDHTSRISDGEKQGRIYSWLLCQSYDCYGNVVEYSYKAENMMGIPKLPSERNRTEETCSRNRYLKSIKYGNRVPKHRKDWDLIPNPWMFEVVLDYGEHDLTHPTTAEGPSWTCRQDPFSSYRAGFEIRTYRLCRRILMFHHLPEDLGRVTDYLVFSTNLEYEQSPVASLLKKITGIGHLLLQSGEYSTESMPALSLDYSKSPALDELVLQDSDAPFNLAGNAYEWIDLNSEGLPGVLCEQAGSWFYRRNLSANNFVGSASTPVPRFGPLELVDPRPAPSLQSRTTRLADLAAIGEVDLVDHSVRGFYERTTGDGWTNFQPFSSWPNVDLSQPGVRFVDLTGDGMADIMVTEDEAFSWYRSIGKEGYESGRKIFQSQDEEKGPRAVWTGPDSAETIYLSDFSGDGLLDLVRIRNGDICYWPSLGYGLFGDKVTMDNAPWFDSIDQFTHDRLHLTDIDGSGTMDLVYLLASGGANVYRNQAGNGWSNADPLRSFPQIDSISTVSTIDLLGTGCACLVWTRPSDHTRLRYIDLVGGRKPFLLTWHANDLGLETKVSYTPSTRFYLDAQDSGKPWVTRLPFPVHCVERTEVFDNVSRSYFATRYAYHHGFYDRVEREFRGFGMVEQWDAEEYNSAVHFPNASNMEKAYVIPPIHTKTWFHTGAGTASPALVAHQFTAEYFESKPLLEDSLLPVGLTSGEYQEAFRSLKGSILRTETYLDDGGPLSSIPVRVGENSYTIDLKQPSQSKVLRSPHAVFLVKSQETVTVSHEREIHDPRVTQTINLDFDDYGNVLKSVNISYGRRPSSDKLCGIDDASQKAVKAIQEELQVVYSDHQYTNAIDGVDAHRNPELYGTGDYHITGLSRADTSRTFRLSDFTVDDSNIFAEAKEVNFEDIPTSSVLVKRLVGSSFKLFWSDDLQHTLSKGELQSLALPGESFRLAFTTGLVDKIYQRSDRNGKPAPLDLDIQRWLRDDGGYVLVDGKWWIPSGTLGFSSASPSPSSPRTELVEEARDHFFTFKSFRDKFGERYVQYDSHDLLPVQAIDAVGNTTTACNDYVHLQPEGLSDPNGNWTRVLRSPLGEVVASAVMGKERQDGQAPVGDSLTGLNWSPSDAQKDRFLSDPKSETADLLGDASTRTILIPQYSPTTSIPLAKATISRVTHAAGQKSADIPLVQFTYYDGLGRQIQIIDQADDVGVSSVENWRVSGWTVFNNKGLAVKQYQPFFHPTHKFENEAKKGTSGTTTFYDPLGRVVGSLSQDHTWTKVVYGSWQTTVYDASDNILQRDPRNDPHVGKIFQNLWGDGPPPETWYSSRAELQSADPMEREAAMKSAAHNDTPTVVHLDNLGRNFVTVLHNVCDGVHEFYASRNIFDIKGNIQRTTDAQDRDVTRTQFDMCGRELHRSTMDFGEEWWVYDTIGNTLVRWQDDNIRIRTVYDPLRRPIKRFTLNPGSPGQDETQFEQLVYGESLEYGGENLRGRLHKLYDRSGLVISQYDFKGNLIRTDRHFLRDYKSEINWADQGSLSCLEPTIATKTTSFDALNRVTELSFFDAPESLPRRIRYVYNCFSLVSSTATMHPPTDTTLAPLWDPVVTSTSYDALGRRTAISYNNKTTTKYEYDPVDLTLRRMHTLSRTNSSLQDVKYTYDAQQNMTHIDDNAQQDIYFRNARVTPGRDYTYDAINRLTQASGREAPGSPVILDQRGGSPVSSYTESYSYDSTGNILSMRHETGDSRTPGWTRRYSYTEHSPLQREKFSNRLSRTMVDKVAENYTYDTHGNLTSRPGVRVLQWDFQNQLRMTSNQKTTGETVQGATYYDYDSAGTRVRKTTEGQSTPSKPLRQTLYLGDYEILLKFLTSGELLVQRWTLSVGEEPVCRVETEWNRPPRTQSTQPASTQTVVFRFQLLDHVGSITAELDIVGLILSYFEYSPFGKTVYSACASSNLVPRPYRFSGKEQDPETELYYFGARYYDAVLGRWTAPDPIGLGDGLNVYCYVRCNPVVLVDPDGKMPKTRSAPAATPQPVIPKPVIPPTQDEIRTEIARLNLIYHGRARLWKEKESIEDKSGNAPVDRLLRDHRGKQFYVRRLENIRGLGNGQDIPLAIAVLNTIVVDANHVAQGRQDAKDYIIANTTNTGDAGHDTAINYLRRVASRATDTITSLINGTPMVSVADPRPPPLPPAPIPAAPTIIRNLGAADKKKLKKAAAAAKAASS</sequence>
<evidence type="ECO:0000256" key="1">
    <source>
        <dbReference type="ARBA" id="ARBA00004613"/>
    </source>
</evidence>
<organism evidence="9 10">
    <name type="scientific">Discina gigas</name>
    <dbReference type="NCBI Taxonomy" id="1032678"/>
    <lineage>
        <taxon>Eukaryota</taxon>
        <taxon>Fungi</taxon>
        <taxon>Dikarya</taxon>
        <taxon>Ascomycota</taxon>
        <taxon>Pezizomycotina</taxon>
        <taxon>Pezizomycetes</taxon>
        <taxon>Pezizales</taxon>
        <taxon>Discinaceae</taxon>
        <taxon>Discina</taxon>
    </lineage>
</organism>